<feature type="region of interest" description="Disordered" evidence="1">
    <location>
        <begin position="103"/>
        <end position="130"/>
    </location>
</feature>
<dbReference type="InterPro" id="IPR036061">
    <property type="entry name" value="CheW-like_dom_sf"/>
</dbReference>
<dbReference type="SMART" id="SM00260">
    <property type="entry name" value="CheW"/>
    <property type="match status" value="1"/>
</dbReference>
<dbReference type="InterPro" id="IPR002545">
    <property type="entry name" value="CheW-lke_dom"/>
</dbReference>
<feature type="compositionally biased region" description="Polar residues" evidence="1">
    <location>
        <begin position="112"/>
        <end position="123"/>
    </location>
</feature>
<gene>
    <name evidence="3" type="ORF">Rcae01_02580</name>
</gene>
<evidence type="ECO:0000313" key="3">
    <source>
        <dbReference type="EMBL" id="GAA5507125.1"/>
    </source>
</evidence>
<evidence type="ECO:0000313" key="4">
    <source>
        <dbReference type="Proteomes" id="UP001416858"/>
    </source>
</evidence>
<keyword evidence="4" id="KW-1185">Reference proteome</keyword>
<comment type="caution">
    <text evidence="3">The sequence shown here is derived from an EMBL/GenBank/DDBJ whole genome shotgun (WGS) entry which is preliminary data.</text>
</comment>
<dbReference type="PANTHER" id="PTHR22617">
    <property type="entry name" value="CHEMOTAXIS SENSOR HISTIDINE KINASE-RELATED"/>
    <property type="match status" value="1"/>
</dbReference>
<protein>
    <recommendedName>
        <fullName evidence="2">CheW-like domain-containing protein</fullName>
    </recommendedName>
</protein>
<dbReference type="RefSeq" id="WP_345684006.1">
    <property type="nucleotide sequence ID" value="NZ_BAABRO010000004.1"/>
</dbReference>
<evidence type="ECO:0000256" key="1">
    <source>
        <dbReference type="SAM" id="MobiDB-lite"/>
    </source>
</evidence>
<sequence length="197" mass="21622">MELEILVFQCEQRHFGVEAHYVREVLRAVSLTPVPKAPDAVMGLVNLRGHVIPVLDTKRLLGLGRSTIRTSDHLIVIKVADCEFAWHVDHAVDLLRIRPDDGEVTDGETVTDSDTVADNSAETDNGDDKDHTAIRATTAETTKASSSMIPPSRLLRTVAKTHLGVVQVIEPTTLYLDDAMRDVRELAASVVATEYTT</sequence>
<proteinExistence type="predicted"/>
<dbReference type="Pfam" id="PF01584">
    <property type="entry name" value="CheW"/>
    <property type="match status" value="1"/>
</dbReference>
<dbReference type="SUPFAM" id="SSF50341">
    <property type="entry name" value="CheW-like"/>
    <property type="match status" value="1"/>
</dbReference>
<dbReference type="Gene3D" id="2.40.50.180">
    <property type="entry name" value="CheA-289, Domain 4"/>
    <property type="match status" value="1"/>
</dbReference>
<feature type="domain" description="CheW-like" evidence="2">
    <location>
        <begin position="2"/>
        <end position="145"/>
    </location>
</feature>
<reference evidence="3 4" key="1">
    <citation type="submission" date="2024-02" db="EMBL/GenBank/DDBJ databases">
        <title>Rhodopirellula caenicola NBRC 110016.</title>
        <authorList>
            <person name="Ichikawa N."/>
            <person name="Katano-Makiyama Y."/>
            <person name="Hidaka K."/>
        </authorList>
    </citation>
    <scope>NUCLEOTIDE SEQUENCE [LARGE SCALE GENOMIC DNA]</scope>
    <source>
        <strain evidence="3 4">NBRC 110016</strain>
    </source>
</reference>
<name>A0ABP9VS64_9BACT</name>
<evidence type="ECO:0000259" key="2">
    <source>
        <dbReference type="PROSITE" id="PS50851"/>
    </source>
</evidence>
<dbReference type="EMBL" id="BAABRO010000004">
    <property type="protein sequence ID" value="GAA5507125.1"/>
    <property type="molecule type" value="Genomic_DNA"/>
</dbReference>
<dbReference type="InterPro" id="IPR039315">
    <property type="entry name" value="CheW"/>
</dbReference>
<dbReference type="Proteomes" id="UP001416858">
    <property type="component" value="Unassembled WGS sequence"/>
</dbReference>
<dbReference type="PANTHER" id="PTHR22617:SF23">
    <property type="entry name" value="CHEMOTAXIS PROTEIN CHEW"/>
    <property type="match status" value="1"/>
</dbReference>
<accession>A0ABP9VS64</accession>
<organism evidence="3 4">
    <name type="scientific">Novipirellula caenicola</name>
    <dbReference type="NCBI Taxonomy" id="1536901"/>
    <lineage>
        <taxon>Bacteria</taxon>
        <taxon>Pseudomonadati</taxon>
        <taxon>Planctomycetota</taxon>
        <taxon>Planctomycetia</taxon>
        <taxon>Pirellulales</taxon>
        <taxon>Pirellulaceae</taxon>
        <taxon>Novipirellula</taxon>
    </lineage>
</organism>
<dbReference type="PROSITE" id="PS50851">
    <property type="entry name" value="CHEW"/>
    <property type="match status" value="1"/>
</dbReference>